<name>A0A219B863_9SPHN</name>
<evidence type="ECO:0000313" key="2">
    <source>
        <dbReference type="Proteomes" id="UP000198462"/>
    </source>
</evidence>
<accession>A0A219B863</accession>
<dbReference type="AlphaFoldDB" id="A0A219B863"/>
<organism evidence="1 2">
    <name type="scientific">Pacificimonas flava</name>
    <dbReference type="NCBI Taxonomy" id="1234595"/>
    <lineage>
        <taxon>Bacteria</taxon>
        <taxon>Pseudomonadati</taxon>
        <taxon>Pseudomonadota</taxon>
        <taxon>Alphaproteobacteria</taxon>
        <taxon>Sphingomonadales</taxon>
        <taxon>Sphingosinicellaceae</taxon>
        <taxon>Pacificimonas</taxon>
    </lineage>
</organism>
<reference evidence="2" key="1">
    <citation type="submission" date="2017-05" db="EMBL/GenBank/DDBJ databases">
        <authorList>
            <person name="Lin X."/>
        </authorList>
    </citation>
    <scope>NUCLEOTIDE SEQUENCE [LARGE SCALE GENOMIC DNA]</scope>
    <source>
        <strain evidence="2">JLT2012</strain>
    </source>
</reference>
<protein>
    <recommendedName>
        <fullName evidence="3">N-formylglutamate amidohydrolase</fullName>
    </recommendedName>
</protein>
<dbReference type="Gene3D" id="3.40.630.40">
    <property type="entry name" value="Zn-dependent exopeptidases"/>
    <property type="match status" value="1"/>
</dbReference>
<comment type="caution">
    <text evidence="1">The sequence shown here is derived from an EMBL/GenBank/DDBJ whole genome shotgun (WGS) entry which is preliminary data.</text>
</comment>
<dbReference type="OrthoDB" id="9802050at2"/>
<sequence>MTAPAFTVAECRGPVPPLVLASPHSGRIYPPDFLNRITCSERDLRQAEDAWVDRLVEPAAQELDLPLLKARYGRTVLDPNRAPDDLDPALIDMDAKGPGNVRTRAGLGVIPRVARPGVPLYSGKLTRAEADMRLDAIHRPYHDQLRTMLKRAYDANGFAILVDCHSMPPLPTSGGRPASQIVLGTGHGKSCAPGIARALEATLSAYYRVGIDEVYAGGWTTLHYGKPARGYHAVQLEVERTLYMDAGSLLPTDSFGDVSRRLSEAIGALYRAYPGISRLPQAAE</sequence>
<dbReference type="RefSeq" id="WP_088712637.1">
    <property type="nucleotide sequence ID" value="NZ_NFZT01000001.1"/>
</dbReference>
<dbReference type="SUPFAM" id="SSF53187">
    <property type="entry name" value="Zn-dependent exopeptidases"/>
    <property type="match status" value="1"/>
</dbReference>
<dbReference type="Proteomes" id="UP000198462">
    <property type="component" value="Unassembled WGS sequence"/>
</dbReference>
<proteinExistence type="predicted"/>
<evidence type="ECO:0008006" key="3">
    <source>
        <dbReference type="Google" id="ProtNLM"/>
    </source>
</evidence>
<evidence type="ECO:0000313" key="1">
    <source>
        <dbReference type="EMBL" id="OWV33938.1"/>
    </source>
</evidence>
<dbReference type="Pfam" id="PF05013">
    <property type="entry name" value="FGase"/>
    <property type="match status" value="1"/>
</dbReference>
<gene>
    <name evidence="1" type="ORF">B5C34_11010</name>
</gene>
<keyword evidence="2" id="KW-1185">Reference proteome</keyword>
<dbReference type="EMBL" id="NFZT01000001">
    <property type="protein sequence ID" value="OWV33938.1"/>
    <property type="molecule type" value="Genomic_DNA"/>
</dbReference>
<dbReference type="InterPro" id="IPR007709">
    <property type="entry name" value="N-FG_amidohydro"/>
</dbReference>